<dbReference type="KEGG" id="alkq:M9189_06020"/>
<accession>A0A9J6ZSV1</accession>
<evidence type="ECO:0000313" key="2">
    <source>
        <dbReference type="Proteomes" id="UP001056426"/>
    </source>
</evidence>
<dbReference type="RefSeq" id="WP_250725398.1">
    <property type="nucleotide sequence ID" value="NZ_CP098400.1"/>
</dbReference>
<reference evidence="1" key="1">
    <citation type="submission" date="2022-05" db="EMBL/GenBank/DDBJ databases">
        <authorList>
            <person name="Sun X."/>
        </authorList>
    </citation>
    <scope>NUCLEOTIDE SEQUENCE</scope>
    <source>
        <strain evidence="1">Ai-910</strain>
    </source>
</reference>
<name>A0A9J6ZSV1_9BACT</name>
<dbReference type="Proteomes" id="UP001056426">
    <property type="component" value="Chromosome"/>
</dbReference>
<organism evidence="1 2">
    <name type="scientific">Xiashengella succiniciproducens</name>
    <dbReference type="NCBI Taxonomy" id="2949635"/>
    <lineage>
        <taxon>Bacteria</taxon>
        <taxon>Pseudomonadati</taxon>
        <taxon>Bacteroidota</taxon>
        <taxon>Bacteroidia</taxon>
        <taxon>Marinilabiliales</taxon>
        <taxon>Marinilabiliaceae</taxon>
        <taxon>Xiashengella</taxon>
    </lineage>
</organism>
<evidence type="ECO:0000313" key="1">
    <source>
        <dbReference type="EMBL" id="URW80906.1"/>
    </source>
</evidence>
<dbReference type="AlphaFoldDB" id="A0A9J6ZSV1"/>
<proteinExistence type="predicted"/>
<reference evidence="1" key="2">
    <citation type="submission" date="2022-06" db="EMBL/GenBank/DDBJ databases">
        <title>Xiashengella guii gen. nov. sp. nov., a bacterium isolated form anaerobic digestion tank.</title>
        <authorList>
            <person name="Huang H."/>
        </authorList>
    </citation>
    <scope>NUCLEOTIDE SEQUENCE</scope>
    <source>
        <strain evidence="1">Ai-910</strain>
    </source>
</reference>
<keyword evidence="2" id="KW-1185">Reference proteome</keyword>
<sequence>MTDNSLSSDISAIQIKLQYLHYKSLKINEEINRIRSIKFPNPKCPESITAKGEFSFCAIDIISLFEGYNSLANNVLNDKFIARNLRPDLKLQIEEIKDLTNNWKHVRNKIGGHLDIKIIKSFCDRYAYRGVFITDYLEADFKGVILLQMIESAINNTLSKSHLFEKEIN</sequence>
<protein>
    <submittedName>
        <fullName evidence="1">Uncharacterized protein</fullName>
    </submittedName>
</protein>
<dbReference type="EMBL" id="CP098400">
    <property type="protein sequence ID" value="URW80906.1"/>
    <property type="molecule type" value="Genomic_DNA"/>
</dbReference>
<gene>
    <name evidence="1" type="ORF">M9189_06020</name>
</gene>